<dbReference type="Pfam" id="PF00550">
    <property type="entry name" value="PP-binding"/>
    <property type="match status" value="1"/>
</dbReference>
<reference evidence="16 17" key="1">
    <citation type="submission" date="2019-07" db="EMBL/GenBank/DDBJ databases">
        <authorList>
            <person name="Friedrich A."/>
            <person name="Schacherer J."/>
        </authorList>
    </citation>
    <scope>NUCLEOTIDE SEQUENCE [LARGE SCALE GENOMIC DNA]</scope>
</reference>
<comment type="subcellular location">
    <subcellularLocation>
        <location evidence="1">Mitochondrion</location>
    </subcellularLocation>
</comment>
<evidence type="ECO:0000256" key="3">
    <source>
        <dbReference type="ARBA" id="ARBA00010930"/>
    </source>
</evidence>
<evidence type="ECO:0000256" key="2">
    <source>
        <dbReference type="ARBA" id="ARBA00005194"/>
    </source>
</evidence>
<dbReference type="EMBL" id="CABFWN010000001">
    <property type="protein sequence ID" value="VUG15848.1"/>
    <property type="molecule type" value="Genomic_DNA"/>
</dbReference>
<keyword evidence="13 14" id="KW-0275">Fatty acid biosynthesis</keyword>
<dbReference type="InterPro" id="IPR036736">
    <property type="entry name" value="ACP-like_sf"/>
</dbReference>
<dbReference type="Proteomes" id="UP000478008">
    <property type="component" value="Unassembled WGS sequence"/>
</dbReference>
<dbReference type="GO" id="GO:0000035">
    <property type="term" value="F:acyl binding"/>
    <property type="evidence" value="ECO:0007669"/>
    <property type="project" value="TreeGrafter"/>
</dbReference>
<dbReference type="GO" id="GO:0099128">
    <property type="term" value="C:mitochondrial [2Fe-2S] assembly complex"/>
    <property type="evidence" value="ECO:0007669"/>
    <property type="project" value="UniProtKB-ARBA"/>
</dbReference>
<dbReference type="PANTHER" id="PTHR20863:SF28">
    <property type="entry name" value="ACYL CARRIER PROTEIN, MITOCHONDRIAL"/>
    <property type="match status" value="1"/>
</dbReference>
<dbReference type="InterPro" id="IPR003231">
    <property type="entry name" value="ACP"/>
</dbReference>
<dbReference type="FunFam" id="1.10.1200.10:FF:000003">
    <property type="entry name" value="Acyl carrier protein"/>
    <property type="match status" value="1"/>
</dbReference>
<evidence type="ECO:0000256" key="6">
    <source>
        <dbReference type="ARBA" id="ARBA00022516"/>
    </source>
</evidence>
<keyword evidence="4" id="KW-0813">Transport</keyword>
<dbReference type="PROSITE" id="PS50075">
    <property type="entry name" value="CARRIER"/>
    <property type="match status" value="1"/>
</dbReference>
<dbReference type="AlphaFoldDB" id="A0A7D9GXZ7"/>
<comment type="pathway">
    <text evidence="2">Lipid metabolism; fatty acid biosynthesis.</text>
</comment>
<accession>A0A7D9GXZ7</accession>
<keyword evidence="12" id="KW-0496">Mitochondrion</keyword>
<evidence type="ECO:0000256" key="12">
    <source>
        <dbReference type="ARBA" id="ARBA00023128"/>
    </source>
</evidence>
<evidence type="ECO:0000256" key="10">
    <source>
        <dbReference type="ARBA" id="ARBA00022982"/>
    </source>
</evidence>
<evidence type="ECO:0000256" key="14">
    <source>
        <dbReference type="RuleBase" id="RU000722"/>
    </source>
</evidence>
<dbReference type="HAMAP" id="MF_01217">
    <property type="entry name" value="Acyl_carrier"/>
    <property type="match status" value="1"/>
</dbReference>
<keyword evidence="9" id="KW-0809">Transit peptide</keyword>
<evidence type="ECO:0000256" key="7">
    <source>
        <dbReference type="ARBA" id="ARBA00022553"/>
    </source>
</evidence>
<evidence type="ECO:0000256" key="4">
    <source>
        <dbReference type="ARBA" id="ARBA00022448"/>
    </source>
</evidence>
<evidence type="ECO:0000313" key="17">
    <source>
        <dbReference type="Proteomes" id="UP000478008"/>
    </source>
</evidence>
<sequence>MFRTSTLRATRLIGNIAKNAISRQNTRSLAVFAFNSAHRGNNNTQIGRQNAFCGKQQLKFYSDAPPLTREIIKGRIIDLLETYGKTKKNIEITEKSSLSKDLGLDSFDVVEVIMEIEYEFSIIIPDDDADDIKTVGQAIDYIAKQRDAF</sequence>
<name>A0A7D9GXZ7_DEKBR</name>
<keyword evidence="17" id="KW-1185">Reference proteome</keyword>
<evidence type="ECO:0000313" key="16">
    <source>
        <dbReference type="EMBL" id="VUG15848.1"/>
    </source>
</evidence>
<evidence type="ECO:0000259" key="15">
    <source>
        <dbReference type="PROSITE" id="PS50075"/>
    </source>
</evidence>
<evidence type="ECO:0000256" key="13">
    <source>
        <dbReference type="ARBA" id="ARBA00023160"/>
    </source>
</evidence>
<dbReference type="PANTHER" id="PTHR20863">
    <property type="entry name" value="ACYL CARRIER PROTEIN"/>
    <property type="match status" value="1"/>
</dbReference>
<evidence type="ECO:0000256" key="8">
    <source>
        <dbReference type="ARBA" id="ARBA00022832"/>
    </source>
</evidence>
<evidence type="ECO:0000256" key="1">
    <source>
        <dbReference type="ARBA" id="ARBA00004173"/>
    </source>
</evidence>
<evidence type="ECO:0000256" key="5">
    <source>
        <dbReference type="ARBA" id="ARBA00022450"/>
    </source>
</evidence>
<evidence type="ECO:0000256" key="11">
    <source>
        <dbReference type="ARBA" id="ARBA00023098"/>
    </source>
</evidence>
<gene>
    <name evidence="16" type="primary">ACP1</name>
    <name evidence="16" type="ORF">DEBR0S1_01464G</name>
</gene>
<organism evidence="16 17">
    <name type="scientific">Dekkera bruxellensis</name>
    <name type="common">Brettanomyces custersii</name>
    <dbReference type="NCBI Taxonomy" id="5007"/>
    <lineage>
        <taxon>Eukaryota</taxon>
        <taxon>Fungi</taxon>
        <taxon>Dikarya</taxon>
        <taxon>Ascomycota</taxon>
        <taxon>Saccharomycotina</taxon>
        <taxon>Pichiomycetes</taxon>
        <taxon>Pichiales</taxon>
        <taxon>Pichiaceae</taxon>
        <taxon>Brettanomyces</taxon>
    </lineage>
</organism>
<dbReference type="NCBIfam" id="TIGR00517">
    <property type="entry name" value="acyl_carrier"/>
    <property type="match status" value="1"/>
</dbReference>
<keyword evidence="11" id="KW-0443">Lipid metabolism</keyword>
<keyword evidence="6 14" id="KW-0444">Lipid biosynthesis</keyword>
<proteinExistence type="inferred from homology"/>
<evidence type="ECO:0000256" key="9">
    <source>
        <dbReference type="ARBA" id="ARBA00022946"/>
    </source>
</evidence>
<dbReference type="Gene3D" id="1.10.1200.10">
    <property type="entry name" value="ACP-like"/>
    <property type="match status" value="1"/>
</dbReference>
<comment type="similarity">
    <text evidence="3">Belongs to the acyl carrier protein (ACP) family.</text>
</comment>
<protein>
    <recommendedName>
        <fullName evidence="14">Acyl carrier protein</fullName>
    </recommendedName>
</protein>
<keyword evidence="7" id="KW-0597">Phosphoprotein</keyword>
<dbReference type="GO" id="GO:0000036">
    <property type="term" value="F:acyl carrier activity"/>
    <property type="evidence" value="ECO:0007669"/>
    <property type="project" value="TreeGrafter"/>
</dbReference>
<feature type="domain" description="Carrier" evidence="15">
    <location>
        <begin position="70"/>
        <end position="146"/>
    </location>
</feature>
<dbReference type="InterPro" id="IPR009081">
    <property type="entry name" value="PP-bd_ACP"/>
</dbReference>
<dbReference type="SUPFAM" id="SSF47336">
    <property type="entry name" value="ACP-like"/>
    <property type="match status" value="1"/>
</dbReference>
<keyword evidence="5 14" id="KW-0596">Phosphopantetheine</keyword>
<comment type="function">
    <text evidence="14">Carrier of the growing fatty acid chain in fatty acid biosynthesis.</text>
</comment>
<keyword evidence="8" id="KW-0276">Fatty acid metabolism</keyword>
<keyword evidence="10" id="KW-0249">Electron transport</keyword>